<gene>
    <name evidence="2" type="ORF">F0L74_27120</name>
</gene>
<keyword evidence="1" id="KW-0479">Metal-binding</keyword>
<dbReference type="PRINTS" id="PR01955">
    <property type="entry name" value="LANCFRANKIA"/>
</dbReference>
<dbReference type="PANTHER" id="PTHR12736">
    <property type="entry name" value="LANC-LIKE PROTEIN"/>
    <property type="match status" value="1"/>
</dbReference>
<dbReference type="EMBL" id="VUOC01000004">
    <property type="protein sequence ID" value="KAA2239861.1"/>
    <property type="molecule type" value="Genomic_DNA"/>
</dbReference>
<protein>
    <recommendedName>
        <fullName evidence="4">Lanthionine synthetase-like protein</fullName>
    </recommendedName>
</protein>
<keyword evidence="3" id="KW-1185">Reference proteome</keyword>
<dbReference type="Proteomes" id="UP000324611">
    <property type="component" value="Unassembled WGS sequence"/>
</dbReference>
<reference evidence="2 3" key="1">
    <citation type="submission" date="2019-09" db="EMBL/GenBank/DDBJ databases">
        <title>Chitinophaga ginsengihumi sp. nov., isolated from soil of ginseng rhizosphere.</title>
        <authorList>
            <person name="Lee J."/>
        </authorList>
    </citation>
    <scope>NUCLEOTIDE SEQUENCE [LARGE SCALE GENOMIC DNA]</scope>
    <source>
        <strain evidence="2 3">BN140078</strain>
    </source>
</reference>
<dbReference type="RefSeq" id="WP_149841038.1">
    <property type="nucleotide sequence ID" value="NZ_VUOC01000004.1"/>
</dbReference>
<dbReference type="SMART" id="SM01260">
    <property type="entry name" value="LANC_like"/>
    <property type="match status" value="1"/>
</dbReference>
<reference evidence="2 3" key="2">
    <citation type="submission" date="2019-09" db="EMBL/GenBank/DDBJ databases">
        <authorList>
            <person name="Jin C."/>
        </authorList>
    </citation>
    <scope>NUCLEOTIDE SEQUENCE [LARGE SCALE GENOMIC DNA]</scope>
    <source>
        <strain evidence="2 3">BN140078</strain>
    </source>
</reference>
<feature type="binding site" evidence="1">
    <location>
        <position position="306"/>
    </location>
    <ligand>
        <name>Zn(2+)</name>
        <dbReference type="ChEBI" id="CHEBI:29105"/>
    </ligand>
</feature>
<feature type="binding site" evidence="1">
    <location>
        <position position="305"/>
    </location>
    <ligand>
        <name>Zn(2+)</name>
        <dbReference type="ChEBI" id="CHEBI:29105"/>
    </ligand>
</feature>
<dbReference type="AlphaFoldDB" id="A0A5B2VLC0"/>
<organism evidence="2 3">
    <name type="scientific">Chitinophaga agrisoli</name>
    <dbReference type="NCBI Taxonomy" id="2607653"/>
    <lineage>
        <taxon>Bacteria</taxon>
        <taxon>Pseudomonadati</taxon>
        <taxon>Bacteroidota</taxon>
        <taxon>Chitinophagia</taxon>
        <taxon>Chitinophagales</taxon>
        <taxon>Chitinophagaceae</taxon>
        <taxon>Chitinophaga</taxon>
    </lineage>
</organism>
<sequence length="398" mass="44971">MDSATTQLQRIYQDTVNMLRTHSYNQEHANSLFKGPWGALLFLFYYEQYTNTQADHAADLLEEIYAAYTPSATGDYSLCEGHTGPFWLLAHGSKHDLFGIDLDQLVEVIPTVIRHSDQHITHRHFDFLYGSTGMCHFLLNFPQRPDVASHLQRFAQGIQSISETTANGRSLPLFYTQEDAPGRYLNAFSLAHGSCAVLIILAKIYQAGIAQSLCRALITESITFIMFHRNKGNSAQALYPGILDGKYFDSRLAWCYGDLNVAMALWHCGKALSEERWQTEALDIMLYNLHRNTPEAAGIVDNCLCHGSAGVAAFYRKFWFETNDRAFYQGAEHWHQVALDQLSFAPTPGIYGTKVWQGTEEEWMYAWDLLNGSCGVGLSLLSQLHEQLLAWDECLLLS</sequence>
<dbReference type="PANTHER" id="PTHR12736:SF7">
    <property type="entry name" value="LANC-LIKE PROTEIN 3"/>
    <property type="match status" value="1"/>
</dbReference>
<evidence type="ECO:0000313" key="2">
    <source>
        <dbReference type="EMBL" id="KAA2239861.1"/>
    </source>
</evidence>
<comment type="caution">
    <text evidence="2">The sequence shown here is derived from an EMBL/GenBank/DDBJ whole genome shotgun (WGS) entry which is preliminary data.</text>
</comment>
<dbReference type="PRINTS" id="PR01950">
    <property type="entry name" value="LANCSUPER"/>
</dbReference>
<dbReference type="GO" id="GO:0031179">
    <property type="term" value="P:peptide modification"/>
    <property type="evidence" value="ECO:0007669"/>
    <property type="project" value="InterPro"/>
</dbReference>
<dbReference type="InterPro" id="IPR007822">
    <property type="entry name" value="LANC-like"/>
</dbReference>
<dbReference type="GO" id="GO:0005886">
    <property type="term" value="C:plasma membrane"/>
    <property type="evidence" value="ECO:0007669"/>
    <property type="project" value="TreeGrafter"/>
</dbReference>
<proteinExistence type="predicted"/>
<keyword evidence="1" id="KW-0862">Zinc</keyword>
<name>A0A5B2VLC0_9BACT</name>
<evidence type="ECO:0008006" key="4">
    <source>
        <dbReference type="Google" id="ProtNLM"/>
    </source>
</evidence>
<evidence type="ECO:0000313" key="3">
    <source>
        <dbReference type="Proteomes" id="UP000324611"/>
    </source>
</evidence>
<dbReference type="SUPFAM" id="SSF158745">
    <property type="entry name" value="LanC-like"/>
    <property type="match status" value="1"/>
</dbReference>
<accession>A0A5B2VLC0</accession>
<evidence type="ECO:0000256" key="1">
    <source>
        <dbReference type="PIRSR" id="PIRSR607822-1"/>
    </source>
</evidence>
<dbReference type="Pfam" id="PF05147">
    <property type="entry name" value="LANC_like"/>
    <property type="match status" value="1"/>
</dbReference>
<feature type="binding site" evidence="1">
    <location>
        <position position="255"/>
    </location>
    <ligand>
        <name>Zn(2+)</name>
        <dbReference type="ChEBI" id="CHEBI:29105"/>
    </ligand>
</feature>
<dbReference type="Gene3D" id="1.50.10.20">
    <property type="match status" value="1"/>
</dbReference>
<dbReference type="GO" id="GO:0046872">
    <property type="term" value="F:metal ion binding"/>
    <property type="evidence" value="ECO:0007669"/>
    <property type="project" value="UniProtKB-KW"/>
</dbReference>